<evidence type="ECO:0000313" key="3">
    <source>
        <dbReference type="EMBL" id="CAF1481908.1"/>
    </source>
</evidence>
<evidence type="ECO:0000313" key="6">
    <source>
        <dbReference type="Proteomes" id="UP000663889"/>
    </source>
</evidence>
<evidence type="ECO:0000313" key="5">
    <source>
        <dbReference type="EMBL" id="CAF4099765.1"/>
    </source>
</evidence>
<dbReference type="Proteomes" id="UP000663889">
    <property type="component" value="Unassembled WGS sequence"/>
</dbReference>
<accession>A0A815RUY7</accession>
<reference evidence="3" key="1">
    <citation type="submission" date="2021-02" db="EMBL/GenBank/DDBJ databases">
        <authorList>
            <person name="Nowell W R."/>
        </authorList>
    </citation>
    <scope>NUCLEOTIDE SEQUENCE</scope>
</reference>
<protein>
    <submittedName>
        <fullName evidence="3">Uncharacterized protein</fullName>
    </submittedName>
</protein>
<evidence type="ECO:0000256" key="1">
    <source>
        <dbReference type="SAM" id="MobiDB-lite"/>
    </source>
</evidence>
<evidence type="ECO:0000313" key="4">
    <source>
        <dbReference type="EMBL" id="CAF3995215.1"/>
    </source>
</evidence>
<dbReference type="EMBL" id="CAJOBE010010082">
    <property type="protein sequence ID" value="CAF4099765.1"/>
    <property type="molecule type" value="Genomic_DNA"/>
</dbReference>
<dbReference type="EMBL" id="CAJOAX010006917">
    <property type="protein sequence ID" value="CAF3995215.1"/>
    <property type="molecule type" value="Genomic_DNA"/>
</dbReference>
<comment type="caution">
    <text evidence="3">The sequence shown here is derived from an EMBL/GenBank/DDBJ whole genome shotgun (WGS) entry which is preliminary data.</text>
</comment>
<sequence>MSDYIPKQGDKVIFIKKFLPPENEKIKAGHVRLRPSAENVTYEAREEDVEHYMEHEEPSTACSITVGHEPADIGS</sequence>
<dbReference type="Proteomes" id="UP000663882">
    <property type="component" value="Unassembled WGS sequence"/>
</dbReference>
<dbReference type="Proteomes" id="UP000663823">
    <property type="component" value="Unassembled WGS sequence"/>
</dbReference>
<dbReference type="EMBL" id="CAJNOO010005200">
    <property type="protein sequence ID" value="CAF1408445.1"/>
    <property type="molecule type" value="Genomic_DNA"/>
</dbReference>
<evidence type="ECO:0000313" key="2">
    <source>
        <dbReference type="EMBL" id="CAF1408445.1"/>
    </source>
</evidence>
<dbReference type="AlphaFoldDB" id="A0A815RUY7"/>
<gene>
    <name evidence="5" type="ORF">FNK824_LOCUS31335</name>
    <name evidence="4" type="ORF">OTI717_LOCUS28699</name>
    <name evidence="2" type="ORF">RFH988_LOCUS35131</name>
    <name evidence="3" type="ORF">SEV965_LOCUS35146</name>
</gene>
<organism evidence="3 6">
    <name type="scientific">Rotaria sordida</name>
    <dbReference type="NCBI Taxonomy" id="392033"/>
    <lineage>
        <taxon>Eukaryota</taxon>
        <taxon>Metazoa</taxon>
        <taxon>Spiralia</taxon>
        <taxon>Gnathifera</taxon>
        <taxon>Rotifera</taxon>
        <taxon>Eurotatoria</taxon>
        <taxon>Bdelloidea</taxon>
        <taxon>Philodinida</taxon>
        <taxon>Philodinidae</taxon>
        <taxon>Rotaria</taxon>
    </lineage>
</organism>
<name>A0A815RUY7_9BILA</name>
<feature type="region of interest" description="Disordered" evidence="1">
    <location>
        <begin position="56"/>
        <end position="75"/>
    </location>
</feature>
<dbReference type="Proteomes" id="UP000663874">
    <property type="component" value="Unassembled WGS sequence"/>
</dbReference>
<proteinExistence type="predicted"/>
<dbReference type="EMBL" id="CAJNOU010005557">
    <property type="protein sequence ID" value="CAF1481908.1"/>
    <property type="molecule type" value="Genomic_DNA"/>
</dbReference>